<evidence type="ECO:0000313" key="3">
    <source>
        <dbReference type="Proteomes" id="UP000195609"/>
    </source>
</evidence>
<gene>
    <name evidence="1" type="ORF">BGL52_02175</name>
    <name evidence="2" type="ORF">RWA16_02155</name>
</gene>
<reference evidence="2 4" key="2">
    <citation type="submission" date="2023-09" db="EMBL/GenBank/DDBJ databases">
        <title>Genomic characteristic of L. casei group strains isolated from clinical sources.</title>
        <authorList>
            <person name="Jarocki P."/>
        </authorList>
    </citation>
    <scope>NUCLEOTIDE SEQUENCE [LARGE SCALE GENOMIC DNA]</scope>
    <source>
        <strain evidence="2 4">LMG 24099</strain>
    </source>
</reference>
<evidence type="ECO:0000313" key="1">
    <source>
        <dbReference type="EMBL" id="ARY90633.1"/>
    </source>
</evidence>
<dbReference type="Proteomes" id="UP001303564">
    <property type="component" value="Chromosome"/>
</dbReference>
<dbReference type="InterPro" id="IPR043519">
    <property type="entry name" value="NT_sf"/>
</dbReference>
<evidence type="ECO:0000313" key="4">
    <source>
        <dbReference type="Proteomes" id="UP001303564"/>
    </source>
</evidence>
<keyword evidence="4" id="KW-1185">Reference proteome</keyword>
<dbReference type="Proteomes" id="UP000195609">
    <property type="component" value="Chromosome"/>
</dbReference>
<protein>
    <submittedName>
        <fullName evidence="2">GrpB family protein</fullName>
    </submittedName>
    <submittedName>
        <fullName evidence="1">Nucleotidyltransferase</fullName>
    </submittedName>
</protein>
<name>A0AAN1C7F7_LACCA</name>
<proteinExistence type="predicted"/>
<reference evidence="1 3" key="1">
    <citation type="journal article" date="2017" name="Front. Immunol.">
        <title>Complete Genome Sequence of Lactobacillus casei LC5, a Potential Probiotics for Atopic Dermatitis.</title>
        <authorList>
            <person name="Kang J."/>
            <person name="Chung W.H."/>
            <person name="Lim T.J."/>
            <person name="Whon T.W."/>
            <person name="Lim S."/>
            <person name="Nam Y.D."/>
        </authorList>
    </citation>
    <scope>NUCLEOTIDE SEQUENCE [LARGE SCALE GENOMIC DNA]</scope>
    <source>
        <strain evidence="1 3">LC5</strain>
    </source>
</reference>
<dbReference type="RefSeq" id="WP_087911541.1">
    <property type="nucleotide sequence ID" value="NZ_CP017065.1"/>
</dbReference>
<accession>A0AAN1C7F7</accession>
<organism evidence="1 3">
    <name type="scientific">Lacticaseibacillus casei</name>
    <name type="common">Lactobacillus casei</name>
    <dbReference type="NCBI Taxonomy" id="1582"/>
    <lineage>
        <taxon>Bacteria</taxon>
        <taxon>Bacillati</taxon>
        <taxon>Bacillota</taxon>
        <taxon>Bacilli</taxon>
        <taxon>Lactobacillales</taxon>
        <taxon>Lactobacillaceae</taxon>
        <taxon>Lacticaseibacillus</taxon>
    </lineage>
</organism>
<evidence type="ECO:0000313" key="2">
    <source>
        <dbReference type="EMBL" id="WNX27976.1"/>
    </source>
</evidence>
<dbReference type="AlphaFoldDB" id="A0AAN1C7F7"/>
<dbReference type="Pfam" id="PF04229">
    <property type="entry name" value="GrpB"/>
    <property type="match status" value="1"/>
</dbReference>
<dbReference type="PANTHER" id="PTHR34822:SF1">
    <property type="entry name" value="GRPB FAMILY PROTEIN"/>
    <property type="match status" value="1"/>
</dbReference>
<dbReference type="EMBL" id="CP136128">
    <property type="protein sequence ID" value="WNX27976.1"/>
    <property type="molecule type" value="Genomic_DNA"/>
</dbReference>
<dbReference type="EMBL" id="CP017065">
    <property type="protein sequence ID" value="ARY90633.1"/>
    <property type="molecule type" value="Genomic_DNA"/>
</dbReference>
<sequence length="189" mass="22243">MTKPLSEMTLEELWQLFPISLTEPQKQWATDYEQESNRIRKILQNVAVVRISHIGSTAIKSIWAKSIVDILVEVSPKTNLIDVAEQLSRNGYIIMSEEKQRISLNKGYTVNRFAKSVYHLHLRFAGDNDELYFRDYLNDHPEVAKKYETLKIKLWHQFEHNRDAYTSAKGDFIQKYTKLAKTKYQGRYV</sequence>
<dbReference type="Gene3D" id="3.30.460.10">
    <property type="entry name" value="Beta Polymerase, domain 2"/>
    <property type="match status" value="1"/>
</dbReference>
<dbReference type="SUPFAM" id="SSF81301">
    <property type="entry name" value="Nucleotidyltransferase"/>
    <property type="match status" value="1"/>
</dbReference>
<dbReference type="InterPro" id="IPR007344">
    <property type="entry name" value="GrpB/CoaE"/>
</dbReference>
<dbReference type="PANTHER" id="PTHR34822">
    <property type="entry name" value="GRPB DOMAIN PROTEIN (AFU_ORTHOLOGUE AFUA_1G01530)"/>
    <property type="match status" value="1"/>
</dbReference>